<proteinExistence type="predicted"/>
<dbReference type="AlphaFoldDB" id="A0A8S1VU19"/>
<reference evidence="1" key="1">
    <citation type="submission" date="2021-01" db="EMBL/GenBank/DDBJ databases">
        <authorList>
            <consortium name="Genoscope - CEA"/>
            <person name="William W."/>
        </authorList>
    </citation>
    <scope>NUCLEOTIDE SEQUENCE</scope>
</reference>
<comment type="caution">
    <text evidence="1">The sequence shown here is derived from an EMBL/GenBank/DDBJ whole genome shotgun (WGS) entry which is preliminary data.</text>
</comment>
<evidence type="ECO:0000313" key="2">
    <source>
        <dbReference type="Proteomes" id="UP000689195"/>
    </source>
</evidence>
<dbReference type="Proteomes" id="UP000689195">
    <property type="component" value="Unassembled WGS sequence"/>
</dbReference>
<organism evidence="1 2">
    <name type="scientific">Paramecium pentaurelia</name>
    <dbReference type="NCBI Taxonomy" id="43138"/>
    <lineage>
        <taxon>Eukaryota</taxon>
        <taxon>Sar</taxon>
        <taxon>Alveolata</taxon>
        <taxon>Ciliophora</taxon>
        <taxon>Intramacronucleata</taxon>
        <taxon>Oligohymenophorea</taxon>
        <taxon>Peniculida</taxon>
        <taxon>Parameciidae</taxon>
        <taxon>Paramecium</taxon>
    </lineage>
</organism>
<sequence length="40" mass="4768">MHQLNGLRPVQRKISCKKAYSELVEFCVKCHLKIYKNFLT</sequence>
<keyword evidence="2" id="KW-1185">Reference proteome</keyword>
<protein>
    <submittedName>
        <fullName evidence="1">Uncharacterized protein</fullName>
    </submittedName>
</protein>
<name>A0A8S1VU19_9CILI</name>
<gene>
    <name evidence="1" type="ORF">PPENT_87.1.T0710171</name>
</gene>
<dbReference type="EMBL" id="CAJJDO010000071">
    <property type="protein sequence ID" value="CAD8179279.1"/>
    <property type="molecule type" value="Genomic_DNA"/>
</dbReference>
<evidence type="ECO:0000313" key="1">
    <source>
        <dbReference type="EMBL" id="CAD8179279.1"/>
    </source>
</evidence>
<accession>A0A8S1VU19</accession>